<dbReference type="AlphaFoldDB" id="A0A1F4UPW8"/>
<organism evidence="2 3">
    <name type="scientific">candidate division WWE3 bacterium RIFCSPHIGHO2_01_FULL_35_17</name>
    <dbReference type="NCBI Taxonomy" id="1802614"/>
    <lineage>
        <taxon>Bacteria</taxon>
        <taxon>Katanobacteria</taxon>
    </lineage>
</organism>
<dbReference type="Proteomes" id="UP000176444">
    <property type="component" value="Unassembled WGS sequence"/>
</dbReference>
<proteinExistence type="predicted"/>
<name>A0A1F4UPW8_UNCKA</name>
<comment type="caution">
    <text evidence="2">The sequence shown here is derived from an EMBL/GenBank/DDBJ whole genome shotgun (WGS) entry which is preliminary data.</text>
</comment>
<protein>
    <submittedName>
        <fullName evidence="2">Uncharacterized protein</fullName>
    </submittedName>
</protein>
<evidence type="ECO:0000256" key="1">
    <source>
        <dbReference type="SAM" id="MobiDB-lite"/>
    </source>
</evidence>
<dbReference type="EMBL" id="MEUX01000026">
    <property type="protein sequence ID" value="OGC46932.1"/>
    <property type="molecule type" value="Genomic_DNA"/>
</dbReference>
<accession>A0A1F4UPW8</accession>
<feature type="region of interest" description="Disordered" evidence="1">
    <location>
        <begin position="1"/>
        <end position="22"/>
    </location>
</feature>
<reference evidence="2 3" key="1">
    <citation type="journal article" date="2016" name="Nat. Commun.">
        <title>Thousands of microbial genomes shed light on interconnected biogeochemical processes in an aquifer system.</title>
        <authorList>
            <person name="Anantharaman K."/>
            <person name="Brown C.T."/>
            <person name="Hug L.A."/>
            <person name="Sharon I."/>
            <person name="Castelle C.J."/>
            <person name="Probst A.J."/>
            <person name="Thomas B.C."/>
            <person name="Singh A."/>
            <person name="Wilkins M.J."/>
            <person name="Karaoz U."/>
            <person name="Brodie E.L."/>
            <person name="Williams K.H."/>
            <person name="Hubbard S.S."/>
            <person name="Banfield J.F."/>
        </authorList>
    </citation>
    <scope>NUCLEOTIDE SEQUENCE [LARGE SCALE GENOMIC DNA]</scope>
</reference>
<sequence>MLMSHCVSTILPPEGRQPESNSSDLAEVLADRACAMAEAVFANPDITIGAINRAVEWGTTEKENGPNGFSGYARGIALNYSPKGVIAELQKKSPPTFADNMLMRIRAVAQAKSTHLVDDNDLTDAGTKGFTSTYRSGQEPKPYGDGVAWRIYGMVAEIVSNKDRLIILEASVDASVKERQSFDENGKPPAVLNSVISTGILYGEVGYANSAGQSYKTKKEGVPGAVTTRLMDAVLLTARKDDYNEFGQLISPET</sequence>
<evidence type="ECO:0000313" key="3">
    <source>
        <dbReference type="Proteomes" id="UP000176444"/>
    </source>
</evidence>
<evidence type="ECO:0000313" key="2">
    <source>
        <dbReference type="EMBL" id="OGC46932.1"/>
    </source>
</evidence>
<gene>
    <name evidence="2" type="ORF">A2713_00930</name>
</gene>